<accession>A0A4P6P981</accession>
<gene>
    <name evidence="3" type="ORF">EMK97_10675</name>
</gene>
<evidence type="ECO:0000256" key="1">
    <source>
        <dbReference type="SAM" id="MobiDB-lite"/>
    </source>
</evidence>
<name>A0A4P6P981_9GAMM</name>
<dbReference type="EMBL" id="CP034759">
    <property type="protein sequence ID" value="QBG36142.1"/>
    <property type="molecule type" value="Genomic_DNA"/>
</dbReference>
<sequence>MEKQNRMSANNNKHNAATQTRKRLSYLLAISLIFIHSIVFAQSNDFSLGQISQLSNAQQSQWQQIFPHPSRQGDYFAFNNQGQLHLITSQESNSEHLLIDLNSKANTAQVKRFTAFTLHPNFNLKDQKGFATFYTAHVEQAKKNRNQARLSERSAKADFDYDAVLTQWQLSLANLKKLDSANKREVLRIALTSQSKGINQLAFNPYIKSWNENFGLLYLALSATKDLQAYPLYSGAILRINPKKYGLRNYSIPNTNPFLRHNNINDAIYTLGNQDIQQFVWPNKNSEQLLISHRYQENDTLQQRLSLSSAGDDWRNRAPAKSLYKSMRTLNEQSMLVYRGRNTPSLLNKLLLVQNTNNGWQLFSLASLDNQPSNKLLPPQLEWQFSQHIPKESSLTLHADANGELLFFNGNDSAIYQLHQHNKLNNNTTDQQANTSLMVSIVLAVLVLIFWYFAAKAIKKKHSAKTLVRKQYATISYDDKNHALTLYRRHEKTNGVDIKLSNIRACQVLLGDNCLVEVNSELAFGFDNELEHQLRDTLKKEHADKMIEGKVRRLSLVLTDHNKQNYITCLYLRKGNNRITKKSYFEVVDDLVEWCWLIAQNITPEQTGKRDKKPKISAEEVALYQHRTHDETPLHKQAAAIRPATHPEPRVKPAVQENTIQENATEAATAASTEAEPSSKQHSSKEDTELVIALEKLVKLQQQGFLSADEFAQAKAKLLKNLID</sequence>
<feature type="compositionally biased region" description="Low complexity" evidence="1">
    <location>
        <begin position="664"/>
        <end position="676"/>
    </location>
</feature>
<evidence type="ECO:0000256" key="2">
    <source>
        <dbReference type="SAM" id="Phobius"/>
    </source>
</evidence>
<dbReference type="OrthoDB" id="6219408at2"/>
<feature type="region of interest" description="Disordered" evidence="1">
    <location>
        <begin position="664"/>
        <end position="687"/>
    </location>
</feature>
<reference evidence="3 4" key="1">
    <citation type="submission" date="2018-12" db="EMBL/GenBank/DDBJ databases">
        <title>Complete genome of Litorilituus sediminis.</title>
        <authorList>
            <person name="Liu A."/>
            <person name="Rong J."/>
        </authorList>
    </citation>
    <scope>NUCLEOTIDE SEQUENCE [LARGE SCALE GENOMIC DNA]</scope>
    <source>
        <strain evidence="3 4">JCM 17549</strain>
    </source>
</reference>
<proteinExistence type="predicted"/>
<keyword evidence="2" id="KW-0812">Transmembrane</keyword>
<evidence type="ECO:0000313" key="4">
    <source>
        <dbReference type="Proteomes" id="UP000290244"/>
    </source>
</evidence>
<keyword evidence="2" id="KW-0472">Membrane</keyword>
<dbReference type="RefSeq" id="WP_130602008.1">
    <property type="nucleotide sequence ID" value="NZ_CP034759.1"/>
</dbReference>
<organism evidence="3 4">
    <name type="scientific">Litorilituus sediminis</name>
    <dbReference type="NCBI Taxonomy" id="718192"/>
    <lineage>
        <taxon>Bacteria</taxon>
        <taxon>Pseudomonadati</taxon>
        <taxon>Pseudomonadota</taxon>
        <taxon>Gammaproteobacteria</taxon>
        <taxon>Alteromonadales</taxon>
        <taxon>Colwelliaceae</taxon>
        <taxon>Litorilituus</taxon>
    </lineage>
</organism>
<evidence type="ECO:0008006" key="5">
    <source>
        <dbReference type="Google" id="ProtNLM"/>
    </source>
</evidence>
<evidence type="ECO:0000313" key="3">
    <source>
        <dbReference type="EMBL" id="QBG36142.1"/>
    </source>
</evidence>
<keyword evidence="2" id="KW-1133">Transmembrane helix</keyword>
<feature type="compositionally biased region" description="Basic and acidic residues" evidence="1">
    <location>
        <begin position="677"/>
        <end position="687"/>
    </location>
</feature>
<dbReference type="KEGG" id="lsd:EMK97_10675"/>
<protein>
    <recommendedName>
        <fullName evidence="5">SHOCT domain-containing protein</fullName>
    </recommendedName>
</protein>
<dbReference type="AlphaFoldDB" id="A0A4P6P981"/>
<dbReference type="InterPro" id="IPR011042">
    <property type="entry name" value="6-blade_b-propeller_TolB-like"/>
</dbReference>
<dbReference type="Proteomes" id="UP000290244">
    <property type="component" value="Chromosome"/>
</dbReference>
<dbReference type="Gene3D" id="2.120.10.30">
    <property type="entry name" value="TolB, C-terminal domain"/>
    <property type="match status" value="1"/>
</dbReference>
<feature type="transmembrane region" description="Helical" evidence="2">
    <location>
        <begin position="437"/>
        <end position="455"/>
    </location>
</feature>
<keyword evidence="4" id="KW-1185">Reference proteome</keyword>